<dbReference type="Pfam" id="PF22697">
    <property type="entry name" value="SOS1_NGEF_PH"/>
    <property type="match status" value="1"/>
</dbReference>
<dbReference type="SUPFAM" id="SSF46966">
    <property type="entry name" value="Spectrin repeat"/>
    <property type="match status" value="3"/>
</dbReference>
<dbReference type="GO" id="GO:0005085">
    <property type="term" value="F:guanyl-nucleotide exchange factor activity"/>
    <property type="evidence" value="ECO:0007669"/>
    <property type="project" value="UniProtKB-KW"/>
</dbReference>
<dbReference type="SMART" id="SM00233">
    <property type="entry name" value="PH"/>
    <property type="match status" value="1"/>
</dbReference>
<dbReference type="InterPro" id="IPR000219">
    <property type="entry name" value="DH_dom"/>
</dbReference>
<dbReference type="InterPro" id="IPR011993">
    <property type="entry name" value="PH-like_dom_sf"/>
</dbReference>
<dbReference type="Pfam" id="PF00435">
    <property type="entry name" value="Spectrin"/>
    <property type="match status" value="1"/>
</dbReference>
<reference evidence="7 8" key="2">
    <citation type="journal article" date="2019" name="G3 (Bethesda)">
        <title>Hybrid Assembly of the Genome of the Entomopathogenic Nematode Steinernema carpocapsae Identifies the X-Chromosome.</title>
        <authorList>
            <person name="Serra L."/>
            <person name="Macchietto M."/>
            <person name="Macias-Munoz A."/>
            <person name="McGill C.J."/>
            <person name="Rodriguez I.M."/>
            <person name="Rodriguez B."/>
            <person name="Murad R."/>
            <person name="Mortazavi A."/>
        </authorList>
    </citation>
    <scope>NUCLEOTIDE SEQUENCE [LARGE SCALE GENOMIC DNA]</scope>
    <source>
        <strain evidence="7 8">ALL</strain>
    </source>
</reference>
<dbReference type="SUPFAM" id="SSF50729">
    <property type="entry name" value="PH domain-like"/>
    <property type="match status" value="1"/>
</dbReference>
<keyword evidence="1" id="KW-0344">Guanine-nucleotide releasing factor</keyword>
<dbReference type="SUPFAM" id="SSF48065">
    <property type="entry name" value="DBL homology domain (DH-domain)"/>
    <property type="match status" value="1"/>
</dbReference>
<evidence type="ECO:0000256" key="1">
    <source>
        <dbReference type="ARBA" id="ARBA00022658"/>
    </source>
</evidence>
<dbReference type="OrthoDB" id="10256089at2759"/>
<feature type="domain" description="PH" evidence="4">
    <location>
        <begin position="1443"/>
        <end position="1555"/>
    </location>
</feature>
<evidence type="ECO:0008006" key="9">
    <source>
        <dbReference type="Google" id="ProtNLM"/>
    </source>
</evidence>
<comment type="caution">
    <text evidence="7">The sequence shown here is derived from an EMBL/GenBank/DDBJ whole genome shotgun (WGS) entry which is preliminary data.</text>
</comment>
<keyword evidence="8" id="KW-1185">Reference proteome</keyword>
<dbReference type="STRING" id="34508.A0A4U5PB26"/>
<feature type="coiled-coil region" evidence="2">
    <location>
        <begin position="843"/>
        <end position="922"/>
    </location>
</feature>
<dbReference type="Gene3D" id="3.40.525.10">
    <property type="entry name" value="CRAL-TRIO lipid binding domain"/>
    <property type="match status" value="1"/>
</dbReference>
<evidence type="ECO:0000259" key="4">
    <source>
        <dbReference type="PROSITE" id="PS50003"/>
    </source>
</evidence>
<dbReference type="EMBL" id="AZBU02000002">
    <property type="protein sequence ID" value="TKR93466.1"/>
    <property type="molecule type" value="Genomic_DNA"/>
</dbReference>
<evidence type="ECO:0000313" key="8">
    <source>
        <dbReference type="Proteomes" id="UP000298663"/>
    </source>
</evidence>
<gene>
    <name evidence="7" type="ORF">L596_007920</name>
</gene>
<dbReference type="PROSITE" id="PS50003">
    <property type="entry name" value="PH_DOMAIN"/>
    <property type="match status" value="1"/>
</dbReference>
<evidence type="ECO:0000259" key="6">
    <source>
        <dbReference type="PROSITE" id="PS50191"/>
    </source>
</evidence>
<dbReference type="PROSITE" id="PS50191">
    <property type="entry name" value="CRAL_TRIO"/>
    <property type="match status" value="1"/>
</dbReference>
<organism evidence="7 8">
    <name type="scientific">Steinernema carpocapsae</name>
    <name type="common">Entomopathogenic nematode</name>
    <dbReference type="NCBI Taxonomy" id="34508"/>
    <lineage>
        <taxon>Eukaryota</taxon>
        <taxon>Metazoa</taxon>
        <taxon>Ecdysozoa</taxon>
        <taxon>Nematoda</taxon>
        <taxon>Chromadorea</taxon>
        <taxon>Rhabditida</taxon>
        <taxon>Tylenchina</taxon>
        <taxon>Panagrolaimomorpha</taxon>
        <taxon>Strongyloidoidea</taxon>
        <taxon>Steinernematidae</taxon>
        <taxon>Steinernema</taxon>
    </lineage>
</organism>
<feature type="domain" description="CRAL-TRIO" evidence="6">
    <location>
        <begin position="14"/>
        <end position="163"/>
    </location>
</feature>
<dbReference type="Gene3D" id="1.20.58.60">
    <property type="match status" value="3"/>
</dbReference>
<accession>A0A4U5PB26</accession>
<dbReference type="InterPro" id="IPR002017">
    <property type="entry name" value="Spectrin_repeat"/>
</dbReference>
<evidence type="ECO:0000256" key="2">
    <source>
        <dbReference type="SAM" id="Coils"/>
    </source>
</evidence>
<feature type="compositionally biased region" description="Low complexity" evidence="3">
    <location>
        <begin position="1599"/>
        <end position="1617"/>
    </location>
</feature>
<feature type="region of interest" description="Disordered" evidence="3">
    <location>
        <begin position="1562"/>
        <end position="1617"/>
    </location>
</feature>
<feature type="region of interest" description="Disordered" evidence="3">
    <location>
        <begin position="237"/>
        <end position="258"/>
    </location>
</feature>
<feature type="domain" description="DH" evidence="5">
    <location>
        <begin position="1252"/>
        <end position="1432"/>
    </location>
</feature>
<dbReference type="GO" id="GO:0005737">
    <property type="term" value="C:cytoplasm"/>
    <property type="evidence" value="ECO:0007669"/>
    <property type="project" value="TreeGrafter"/>
</dbReference>
<dbReference type="SUPFAM" id="SSF52087">
    <property type="entry name" value="CRAL/TRIO domain"/>
    <property type="match status" value="1"/>
</dbReference>
<dbReference type="InterPro" id="IPR036865">
    <property type="entry name" value="CRAL-TRIO_dom_sf"/>
</dbReference>
<keyword evidence="2" id="KW-0175">Coiled coil</keyword>
<dbReference type="SMART" id="SM00516">
    <property type="entry name" value="SEC14"/>
    <property type="match status" value="1"/>
</dbReference>
<reference evidence="7 8" key="1">
    <citation type="journal article" date="2015" name="Genome Biol.">
        <title>Comparative genomics of Steinernema reveals deeply conserved gene regulatory networks.</title>
        <authorList>
            <person name="Dillman A.R."/>
            <person name="Macchietto M."/>
            <person name="Porter C.F."/>
            <person name="Rogers A."/>
            <person name="Williams B."/>
            <person name="Antoshechkin I."/>
            <person name="Lee M.M."/>
            <person name="Goodwin Z."/>
            <person name="Lu X."/>
            <person name="Lewis E.E."/>
            <person name="Goodrich-Blair H."/>
            <person name="Stock S.P."/>
            <person name="Adams B.J."/>
            <person name="Sternberg P.W."/>
            <person name="Mortazavi A."/>
        </authorList>
    </citation>
    <scope>NUCLEOTIDE SEQUENCE [LARGE SCALE GENOMIC DNA]</scope>
    <source>
        <strain evidence="7 8">ALL</strain>
    </source>
</reference>
<dbReference type="InterPro" id="IPR018159">
    <property type="entry name" value="Spectrin/alpha-actinin"/>
</dbReference>
<dbReference type="Proteomes" id="UP000298663">
    <property type="component" value="Unassembled WGS sequence"/>
</dbReference>
<protein>
    <recommendedName>
        <fullName evidence="9">DH domain-containing protein</fullName>
    </recommendedName>
</protein>
<dbReference type="InterPro" id="IPR055251">
    <property type="entry name" value="SOS1_NGEF_PH"/>
</dbReference>
<dbReference type="InterPro" id="IPR001251">
    <property type="entry name" value="CRAL-TRIO_dom"/>
</dbReference>
<dbReference type="Pfam" id="PF13716">
    <property type="entry name" value="CRAL_TRIO_2"/>
    <property type="match status" value="1"/>
</dbReference>
<dbReference type="Gene3D" id="2.30.29.30">
    <property type="entry name" value="Pleckstrin-homology domain (PH domain)/Phosphotyrosine-binding domain (PTB)"/>
    <property type="match status" value="1"/>
</dbReference>
<evidence type="ECO:0000259" key="5">
    <source>
        <dbReference type="PROSITE" id="PS50010"/>
    </source>
</evidence>
<dbReference type="CDD" id="cd00170">
    <property type="entry name" value="SEC14"/>
    <property type="match status" value="1"/>
</dbReference>
<dbReference type="SMART" id="SM00150">
    <property type="entry name" value="SPEC"/>
    <property type="match status" value="2"/>
</dbReference>
<dbReference type="InterPro" id="IPR035899">
    <property type="entry name" value="DBL_dom_sf"/>
</dbReference>
<sequence length="1640" mass="189732">MCDFSEGASSTKAEDVLHVLRDRVALLPGSRDRHNRPVIIFPARENSPPVSIDNIRNVLIYLHNVTAEEFKERGFVIIIDMRKGTPWANVKPILKCLQEFFPAHVQFALIIKPDKFWEKHKASVSTSGKYKFSLQMISVEDLVRYIDLNQLTRDLGGTLFYDHDEWMECRLDLENLIWRMTDVMRNFEVYSSEMKNGNMPFDVESANRSIEIHRNLKNKISLISVDDLELQARNIQRRIKGTPEGGTPDDGYNSSTSGGMCNSNPDIIASLPHLQALVNSIRTGKIQLYSQWEARRELLDHCSQLKLFEKDAEEMFNWTRSNSEAISCQFIEIGTSEQECAKLLNEHEDIVRVVENNQLNISRVVQVARRLREVGNYGHKQIDATQMRVEEEWRRFTDKIARRTELLTLALNFHQKASQYLYNSTSWRQQIDHEVNSLSSIISPEQLESALAAHDAFGDEEKQAYAFAIDDGRRVTQLMKTYTAGDPLGQNASYKRIVDLINQITRNHKEFHTKWDTHKQRLYARLARNAFETDTQSVFNWLNEHGEPYLRKNTSIGENLPQSKNHLKHHLHFCEVAENTHGNAVKLYEAADQLINCGEANDAKVRTEVSELKHRMARFKEKVELRRNILSQSVLLHTHYMEIMRWYDGLNERQNIYRIASLSVEECEKRKEDFMKENDGTAQAFATTMIECDRLIQALQQQQQLMGIDCSHAIEIVERMREAITQKNAAFAERHPSQRSSLQLALKCANFAQNCNSMLIELQNWRKDIATMMNQTRMGDQVDQAGKVLHYHEENKKTVRNAVSSMMNTANEIIQGLNGNDIELVSEEGGSLRDMVLRTAQHLKEVEDDVMKLANSSQEQIQQVLQVQQALSQKARLRNEIAYLEERMRSVTYLIPENLTEAINAQSEHDKLRADLESVSKKSMETRFRLEKMANSDGGENQRLREACNELNADTQRLVGNFQERNKLVNAAVVCYRALHENVIPLLDTLEKDLTSTRDFCMELTTHSPREKYEKVQEKLAKHNDYRERFLKGCTYALKNSDLFLRYIQRCTANRAYVEKHFKTINDVKTQIYHRQANIQRIWPERKIRLETCLKASLYEVSYVQRIDEIERQNAAFVDWCRDGQKQRQLKSCTAQILEEWNEQFSVFAKTATEERNQVSKMLLLADDFLKHIGDDVHAVELKRRLDAIRDRFSSFGARLVEFGDQLAAARRVHSKGFDRLKEDLSLNRLSNSRIEESLAISTKDENSVDSKMRMPMLELIKTEQDYIEDLRRCIECYIDSFRSAGNTVPGSLRGKEKEIFGNIEELYKFHKETFVEELLKYEYSPEDVGYCFIFWLETLNALYTDYCVNKEQHNYLIALPEAIQFFSQIREANHLEQNSQDLQSLVIKPVQRITRYQMMLDQLLKNSKNNVEEIREARSVVVSIPKRANDIIHLKNFEHVDKLGGLGEFVMQDAFTVCEPKQYFKKARERQVFLFECCVVFAKKIEVSSKITKYVYKSRLMINEIHVCEHIEGDSTKFGLRQGSAPNSDQRTDLKASSEANKVLWVRKIRELMQGLMALNLDTPNPGSVSSRMSRPSTSASSDRFSKDSSDFQDRNSLHSVASSSSNNLDASAVSSSEGLHLNLLFRDRSVEGGDEEKD</sequence>
<dbReference type="InterPro" id="IPR001849">
    <property type="entry name" value="PH_domain"/>
</dbReference>
<dbReference type="Gene3D" id="1.20.900.10">
    <property type="entry name" value="Dbl homology (DH) domain"/>
    <property type="match status" value="1"/>
</dbReference>
<dbReference type="PANTHER" id="PTHR22826:SF106">
    <property type="entry name" value="TRIO, ISOFORM A"/>
    <property type="match status" value="1"/>
</dbReference>
<dbReference type="SMART" id="SM00325">
    <property type="entry name" value="RhoGEF"/>
    <property type="match status" value="1"/>
</dbReference>
<feature type="compositionally biased region" description="Low complexity" evidence="3">
    <location>
        <begin position="1569"/>
        <end position="1584"/>
    </location>
</feature>
<dbReference type="GO" id="GO:0019898">
    <property type="term" value="C:extrinsic component of membrane"/>
    <property type="evidence" value="ECO:0007669"/>
    <property type="project" value="TreeGrafter"/>
</dbReference>
<evidence type="ECO:0000313" key="7">
    <source>
        <dbReference type="EMBL" id="TKR93466.1"/>
    </source>
</evidence>
<dbReference type="PANTHER" id="PTHR22826">
    <property type="entry name" value="RHO GUANINE EXCHANGE FACTOR-RELATED"/>
    <property type="match status" value="1"/>
</dbReference>
<dbReference type="PROSITE" id="PS50010">
    <property type="entry name" value="DH_2"/>
    <property type="match status" value="1"/>
</dbReference>
<evidence type="ECO:0000256" key="3">
    <source>
        <dbReference type="SAM" id="MobiDB-lite"/>
    </source>
</evidence>
<proteinExistence type="predicted"/>
<dbReference type="InterPro" id="IPR051336">
    <property type="entry name" value="RhoGEF_Guanine_NuclExch_SF"/>
</dbReference>
<feature type="compositionally biased region" description="Basic and acidic residues" evidence="3">
    <location>
        <begin position="1585"/>
        <end position="1598"/>
    </location>
</feature>
<dbReference type="CDD" id="cd00160">
    <property type="entry name" value="RhoGEF"/>
    <property type="match status" value="1"/>
</dbReference>
<name>A0A4U5PB26_STECR</name>
<dbReference type="Pfam" id="PF00621">
    <property type="entry name" value="RhoGEF"/>
    <property type="match status" value="1"/>
</dbReference>
<dbReference type="CDD" id="cd00176">
    <property type="entry name" value="SPEC"/>
    <property type="match status" value="1"/>
</dbReference>